<keyword evidence="2" id="KW-1185">Reference proteome</keyword>
<dbReference type="Proteomes" id="UP001163321">
    <property type="component" value="Chromosome 10"/>
</dbReference>
<comment type="caution">
    <text evidence="1">The sequence shown here is derived from an EMBL/GenBank/DDBJ whole genome shotgun (WGS) entry which is preliminary data.</text>
</comment>
<protein>
    <submittedName>
        <fullName evidence="1">Uncharacterized protein</fullName>
    </submittedName>
</protein>
<organism evidence="1 2">
    <name type="scientific">Peronosclerospora sorghi</name>
    <dbReference type="NCBI Taxonomy" id="230839"/>
    <lineage>
        <taxon>Eukaryota</taxon>
        <taxon>Sar</taxon>
        <taxon>Stramenopiles</taxon>
        <taxon>Oomycota</taxon>
        <taxon>Peronosporomycetes</taxon>
        <taxon>Peronosporales</taxon>
        <taxon>Peronosporaceae</taxon>
        <taxon>Peronosclerospora</taxon>
    </lineage>
</organism>
<proteinExistence type="predicted"/>
<accession>A0ACC0WM51</accession>
<reference evidence="1 2" key="1">
    <citation type="journal article" date="2022" name="bioRxiv">
        <title>The genome of the oomycete Peronosclerospora sorghi, a cosmopolitan pathogen of maize and sorghum, is inflated with dispersed pseudogenes.</title>
        <authorList>
            <person name="Fletcher K."/>
            <person name="Martin F."/>
            <person name="Isakeit T."/>
            <person name="Cavanaugh K."/>
            <person name="Magill C."/>
            <person name="Michelmore R."/>
        </authorList>
    </citation>
    <scope>NUCLEOTIDE SEQUENCE [LARGE SCALE GENOMIC DNA]</scope>
    <source>
        <strain evidence="1">P6</strain>
    </source>
</reference>
<dbReference type="EMBL" id="CM047589">
    <property type="protein sequence ID" value="KAI9919837.1"/>
    <property type="molecule type" value="Genomic_DNA"/>
</dbReference>
<gene>
    <name evidence="1" type="ORF">PsorP6_015439</name>
</gene>
<name>A0ACC0WM51_9STRA</name>
<evidence type="ECO:0000313" key="1">
    <source>
        <dbReference type="EMBL" id="KAI9919837.1"/>
    </source>
</evidence>
<evidence type="ECO:0000313" key="2">
    <source>
        <dbReference type="Proteomes" id="UP001163321"/>
    </source>
</evidence>
<sequence>MEPLDKGQVPIPRREFHGLDAHGRRTRVRMEPLDHPHLVILGRHAHFIRAPKHVAMMCIQPLEHVHVPGLGRLLHGKCNASVRVVDAAEPRQHAQIAPFRGKGRSQCKRILATQARIGRGLRAFARIETLQEVEFCGVYTSRTGSRDGKAGGIIQVRGNAGVDVRERVEGRTSGAECDRDTCERTKAARHARRGRRRQASAMLALVSQAAFAAAVTLAAGPVAASQTSAGVTYDPSFHATITRQVLENDMKLIAQHFQAVRSTTVKWGKFSVVEIAAAANLRVAVGIDMTDPARVADEIKSFCDDYKAHPSTVEAVYVGHENLKDRNSANYSVATDIVYQIGQVKKCVGSHVPVGTSQRVEEWRSAPNLADIVTASDIIGFTVDPYQMRRRQTPITVLKAQYAVMLTAYGAEKLHLTQTGYPHCGEPHLGNVASIQAMTDYFSAFITEFLPGKNRMYWHTMFDLAKAPGTQYDKCYGLFSTTGGQNILKFP</sequence>